<protein>
    <submittedName>
        <fullName evidence="1">Uncharacterized protein</fullName>
    </submittedName>
</protein>
<accession>A0A1S7LK98</accession>
<dbReference type="EMBL" id="LO017727">
    <property type="protein sequence ID" value="CRH06547.1"/>
    <property type="molecule type" value="Genomic_DNA"/>
</dbReference>
<gene>
    <name evidence="1" type="ORF">MAGMO_2388</name>
</gene>
<dbReference type="AlphaFoldDB" id="A0A1S7LK98"/>
<name>A0A1S7LK98_MAGMO</name>
<evidence type="ECO:0000313" key="1">
    <source>
        <dbReference type="EMBL" id="CRH06547.1"/>
    </source>
</evidence>
<proteinExistence type="predicted"/>
<sequence>MNRNKDKEVRALIEENLRQRVIVERQAKQIVGLIKRIALLEEQLRKNSRNSEL</sequence>
<organism evidence="1">
    <name type="scientific">Magnetococcus massalia (strain MO-1)</name>
    <dbReference type="NCBI Taxonomy" id="451514"/>
    <lineage>
        <taxon>Bacteria</taxon>
        <taxon>Pseudomonadati</taxon>
        <taxon>Pseudomonadota</taxon>
        <taxon>Magnetococcia</taxon>
        <taxon>Magnetococcales</taxon>
        <taxon>Magnetococcaceae</taxon>
        <taxon>Magnetococcus</taxon>
    </lineage>
</organism>
<reference evidence="1" key="1">
    <citation type="submission" date="2015-04" db="EMBL/GenBank/DDBJ databases">
        <authorList>
            <person name="Syromyatnikov M.Y."/>
            <person name="Popov V.N."/>
        </authorList>
    </citation>
    <scope>NUCLEOTIDE SEQUENCE</scope>
    <source>
        <strain evidence="1">MO-1</strain>
    </source>
</reference>